<protein>
    <recommendedName>
        <fullName evidence="4">Transmembrane protein</fullName>
    </recommendedName>
</protein>
<feature type="transmembrane region" description="Helical" evidence="1">
    <location>
        <begin position="12"/>
        <end position="34"/>
    </location>
</feature>
<comment type="caution">
    <text evidence="2">The sequence shown here is derived from an EMBL/GenBank/DDBJ whole genome shotgun (WGS) entry which is preliminary data.</text>
</comment>
<keyword evidence="1" id="KW-0472">Membrane</keyword>
<organism evidence="2 3">
    <name type="scientific">Geopseudomonas aromaticivorans</name>
    <dbReference type="NCBI Taxonomy" id="2849492"/>
    <lineage>
        <taxon>Bacteria</taxon>
        <taxon>Pseudomonadati</taxon>
        <taxon>Pseudomonadota</taxon>
        <taxon>Gammaproteobacteria</taxon>
        <taxon>Pseudomonadales</taxon>
        <taxon>Pseudomonadaceae</taxon>
        <taxon>Geopseudomonas</taxon>
    </lineage>
</organism>
<name>A0ABS6MTF4_9GAMM</name>
<accession>A0ABS6MTF4</accession>
<evidence type="ECO:0000313" key="3">
    <source>
        <dbReference type="Proteomes" id="UP000813068"/>
    </source>
</evidence>
<keyword evidence="1" id="KW-0812">Transmembrane</keyword>
<dbReference type="RefSeq" id="WP_217679999.1">
    <property type="nucleotide sequence ID" value="NZ_JAHRGL010000012.1"/>
</dbReference>
<evidence type="ECO:0000256" key="1">
    <source>
        <dbReference type="SAM" id="Phobius"/>
    </source>
</evidence>
<evidence type="ECO:0008006" key="4">
    <source>
        <dbReference type="Google" id="ProtNLM"/>
    </source>
</evidence>
<proteinExistence type="predicted"/>
<gene>
    <name evidence="2" type="ORF">KRX52_04660</name>
</gene>
<evidence type="ECO:0000313" key="2">
    <source>
        <dbReference type="EMBL" id="MBV2132087.1"/>
    </source>
</evidence>
<dbReference type="EMBL" id="JAHRGL010000012">
    <property type="protein sequence ID" value="MBV2132087.1"/>
    <property type="molecule type" value="Genomic_DNA"/>
</dbReference>
<keyword evidence="1" id="KW-1133">Transmembrane helix</keyword>
<feature type="transmembrane region" description="Helical" evidence="1">
    <location>
        <begin position="40"/>
        <end position="63"/>
    </location>
</feature>
<sequence>MSGVLESPANVFNLANNLILAGVAILIVGVLGAYGFDKQIGLRLVVGAHMLTIVGPSLVKLGYVMRLSVQDKLAVS</sequence>
<dbReference type="Proteomes" id="UP000813068">
    <property type="component" value="Unassembled WGS sequence"/>
</dbReference>
<keyword evidence="3" id="KW-1185">Reference proteome</keyword>
<reference evidence="2 3" key="1">
    <citation type="submission" date="2021-06" db="EMBL/GenBank/DDBJ databases">
        <title>Differences between aerobic and microaerobic xylene degrading microbial communities.</title>
        <authorList>
            <person name="Banerjee S."/>
            <person name="Tancsics A."/>
        </authorList>
    </citation>
    <scope>NUCLEOTIDE SEQUENCE [LARGE SCALE GENOMIC DNA]</scope>
    <source>
        <strain evidence="2 3">MAP12</strain>
    </source>
</reference>